<sequence>MMASYRVGFVMDPMEKIHVEDDTSVALMLESQRRGWDVYYLLLGGLFVQSQEATGRGLPVRVDLRSGFEITGPATTFPLRELDAVFIRKEPPFDMDYVFSTYILELAASDTFMVNHPKGLRDANEKLFILNFPEIIPPTCVAKEPAILKSFLASV</sequence>
<evidence type="ECO:0000313" key="3">
    <source>
        <dbReference type="Proteomes" id="UP000741360"/>
    </source>
</evidence>
<protein>
    <recommendedName>
        <fullName evidence="1">Prokaryotic glutathione synthetase N-terminal domain-containing protein</fullName>
    </recommendedName>
</protein>
<accession>A0A932GQL4</accession>
<dbReference type="Proteomes" id="UP000741360">
    <property type="component" value="Unassembled WGS sequence"/>
</dbReference>
<name>A0A932GQL4_UNCTE</name>
<dbReference type="Gene3D" id="3.40.50.20">
    <property type="match status" value="1"/>
</dbReference>
<reference evidence="2" key="1">
    <citation type="submission" date="2020-07" db="EMBL/GenBank/DDBJ databases">
        <title>Huge and variable diversity of episymbiotic CPR bacteria and DPANN archaea in groundwater ecosystems.</title>
        <authorList>
            <person name="He C.Y."/>
            <person name="Keren R."/>
            <person name="Whittaker M."/>
            <person name="Farag I.F."/>
            <person name="Doudna J."/>
            <person name="Cate J.H.D."/>
            <person name="Banfield J.F."/>
        </authorList>
    </citation>
    <scope>NUCLEOTIDE SEQUENCE</scope>
    <source>
        <strain evidence="2">NC_groundwater_717_Ag_S-0.2um_59_8</strain>
    </source>
</reference>
<dbReference type="EMBL" id="JACPSX010000189">
    <property type="protein sequence ID" value="MBI3015359.1"/>
    <property type="molecule type" value="Genomic_DNA"/>
</dbReference>
<dbReference type="Pfam" id="PF02951">
    <property type="entry name" value="GSH-S_N"/>
    <property type="match status" value="1"/>
</dbReference>
<evidence type="ECO:0000313" key="2">
    <source>
        <dbReference type="EMBL" id="MBI3015359.1"/>
    </source>
</evidence>
<dbReference type="GO" id="GO:0004363">
    <property type="term" value="F:glutathione synthase activity"/>
    <property type="evidence" value="ECO:0007669"/>
    <property type="project" value="InterPro"/>
</dbReference>
<feature type="domain" description="Prokaryotic glutathione synthetase N-terminal" evidence="1">
    <location>
        <begin position="6"/>
        <end position="121"/>
    </location>
</feature>
<organism evidence="2 3">
    <name type="scientific">Tectimicrobiota bacterium</name>
    <dbReference type="NCBI Taxonomy" id="2528274"/>
    <lineage>
        <taxon>Bacteria</taxon>
        <taxon>Pseudomonadati</taxon>
        <taxon>Nitrospinota/Tectimicrobiota group</taxon>
        <taxon>Candidatus Tectimicrobiota</taxon>
    </lineage>
</organism>
<comment type="caution">
    <text evidence="2">The sequence shown here is derived from an EMBL/GenBank/DDBJ whole genome shotgun (WGS) entry which is preliminary data.</text>
</comment>
<dbReference type="InterPro" id="IPR004215">
    <property type="entry name" value="GSHS_N"/>
</dbReference>
<dbReference type="InterPro" id="IPR016185">
    <property type="entry name" value="PreATP-grasp_dom_sf"/>
</dbReference>
<dbReference type="AlphaFoldDB" id="A0A932GQL4"/>
<proteinExistence type="predicted"/>
<dbReference type="SUPFAM" id="SSF52440">
    <property type="entry name" value="PreATP-grasp domain"/>
    <property type="match status" value="1"/>
</dbReference>
<gene>
    <name evidence="2" type="ORF">HYY65_09940</name>
</gene>
<evidence type="ECO:0000259" key="1">
    <source>
        <dbReference type="Pfam" id="PF02951"/>
    </source>
</evidence>